<evidence type="ECO:0008006" key="3">
    <source>
        <dbReference type="Google" id="ProtNLM"/>
    </source>
</evidence>
<protein>
    <recommendedName>
        <fullName evidence="3">DNA repair metallo-beta-lactamase domain-containing protein</fullName>
    </recommendedName>
</protein>
<sequence>MWIPVREPPCEKNLDETTKCTAAQLRERCNVLPNHSTGADVVYIMPIVTRPVKGGEMQKLGAGGEKGNLDQVRELVLSDASAVRRLIELCREKLRESVITERINRVLTSALEQEHHSLRLDEEIRQVWSDAKGDETDIFYSRRPIQEVVQVLRQLASTRSGPSVQQCNHKAARGNALYCKEPGEATSLPREITLPFSRHSSYEELIGLGSRF</sequence>
<dbReference type="EMBL" id="MU001690">
    <property type="protein sequence ID" value="KAF2454600.1"/>
    <property type="molecule type" value="Genomic_DNA"/>
</dbReference>
<accession>A0A6A6NS30</accession>
<keyword evidence="2" id="KW-1185">Reference proteome</keyword>
<dbReference type="AlphaFoldDB" id="A0A6A6NS30"/>
<reference evidence="1" key="1">
    <citation type="journal article" date="2020" name="Stud. Mycol.">
        <title>101 Dothideomycetes genomes: a test case for predicting lifestyles and emergence of pathogens.</title>
        <authorList>
            <person name="Haridas S."/>
            <person name="Albert R."/>
            <person name="Binder M."/>
            <person name="Bloem J."/>
            <person name="Labutti K."/>
            <person name="Salamov A."/>
            <person name="Andreopoulos B."/>
            <person name="Baker S."/>
            <person name="Barry K."/>
            <person name="Bills G."/>
            <person name="Bluhm B."/>
            <person name="Cannon C."/>
            <person name="Castanera R."/>
            <person name="Culley D."/>
            <person name="Daum C."/>
            <person name="Ezra D."/>
            <person name="Gonzalez J."/>
            <person name="Henrissat B."/>
            <person name="Kuo A."/>
            <person name="Liang C."/>
            <person name="Lipzen A."/>
            <person name="Lutzoni F."/>
            <person name="Magnuson J."/>
            <person name="Mondo S."/>
            <person name="Nolan M."/>
            <person name="Ohm R."/>
            <person name="Pangilinan J."/>
            <person name="Park H.-J."/>
            <person name="Ramirez L."/>
            <person name="Alfaro M."/>
            <person name="Sun H."/>
            <person name="Tritt A."/>
            <person name="Yoshinaga Y."/>
            <person name="Zwiers L.-H."/>
            <person name="Turgeon B."/>
            <person name="Goodwin S."/>
            <person name="Spatafora J."/>
            <person name="Crous P."/>
            <person name="Grigoriev I."/>
        </authorList>
    </citation>
    <scope>NUCLEOTIDE SEQUENCE</scope>
    <source>
        <strain evidence="1">ATCC 16933</strain>
    </source>
</reference>
<organism evidence="1 2">
    <name type="scientific">Lineolata rhizophorae</name>
    <dbReference type="NCBI Taxonomy" id="578093"/>
    <lineage>
        <taxon>Eukaryota</taxon>
        <taxon>Fungi</taxon>
        <taxon>Dikarya</taxon>
        <taxon>Ascomycota</taxon>
        <taxon>Pezizomycotina</taxon>
        <taxon>Dothideomycetes</taxon>
        <taxon>Dothideomycetes incertae sedis</taxon>
        <taxon>Lineolatales</taxon>
        <taxon>Lineolataceae</taxon>
        <taxon>Lineolata</taxon>
    </lineage>
</organism>
<evidence type="ECO:0000313" key="2">
    <source>
        <dbReference type="Proteomes" id="UP000799766"/>
    </source>
</evidence>
<proteinExistence type="predicted"/>
<name>A0A6A6NS30_9PEZI</name>
<dbReference type="Proteomes" id="UP000799766">
    <property type="component" value="Unassembled WGS sequence"/>
</dbReference>
<dbReference type="OrthoDB" id="5561659at2759"/>
<gene>
    <name evidence="1" type="ORF">BDY21DRAFT_99255</name>
</gene>
<evidence type="ECO:0000313" key="1">
    <source>
        <dbReference type="EMBL" id="KAF2454600.1"/>
    </source>
</evidence>